<accession>A0A839NBZ9</accession>
<evidence type="ECO:0000313" key="2">
    <source>
        <dbReference type="EMBL" id="MBB2893166.1"/>
    </source>
</evidence>
<dbReference type="RefSeq" id="WP_183321513.1">
    <property type="nucleotide sequence ID" value="NZ_JACHVQ010000002.1"/>
</dbReference>
<dbReference type="AlphaFoldDB" id="A0A839NBZ9"/>
<dbReference type="Proteomes" id="UP000559182">
    <property type="component" value="Unassembled WGS sequence"/>
</dbReference>
<protein>
    <submittedName>
        <fullName evidence="2">Uncharacterized protein</fullName>
    </submittedName>
</protein>
<feature type="region of interest" description="Disordered" evidence="1">
    <location>
        <begin position="84"/>
        <end position="106"/>
    </location>
</feature>
<organism evidence="2 3">
    <name type="scientific">Flexivirga oryzae</name>
    <dbReference type="NCBI Taxonomy" id="1794944"/>
    <lineage>
        <taxon>Bacteria</taxon>
        <taxon>Bacillati</taxon>
        <taxon>Actinomycetota</taxon>
        <taxon>Actinomycetes</taxon>
        <taxon>Micrococcales</taxon>
        <taxon>Dermacoccaceae</taxon>
        <taxon>Flexivirga</taxon>
    </lineage>
</organism>
<proteinExistence type="predicted"/>
<keyword evidence="3" id="KW-1185">Reference proteome</keyword>
<reference evidence="2 3" key="1">
    <citation type="submission" date="2020-08" db="EMBL/GenBank/DDBJ databases">
        <title>Sequencing the genomes of 1000 actinobacteria strains.</title>
        <authorList>
            <person name="Klenk H.-P."/>
        </authorList>
    </citation>
    <scope>NUCLEOTIDE SEQUENCE [LARGE SCALE GENOMIC DNA]</scope>
    <source>
        <strain evidence="2 3">DSM 105369</strain>
    </source>
</reference>
<gene>
    <name evidence="2" type="ORF">FHU39_003184</name>
</gene>
<evidence type="ECO:0000313" key="3">
    <source>
        <dbReference type="Proteomes" id="UP000559182"/>
    </source>
</evidence>
<sequence>MNWSPTTTGGVGSALLQARVLDSVEEGEKSVVVPGFEVFAVPDVRGDADGVLDEPVVRFGDPDTHRGLGVPAGEELPQQLLDRSSVPIGDGFSPDSQPSTGDVAPRSEAGYAVGLGIQAIDVQQEVGIAVVQ</sequence>
<comment type="caution">
    <text evidence="2">The sequence shown here is derived from an EMBL/GenBank/DDBJ whole genome shotgun (WGS) entry which is preliminary data.</text>
</comment>
<evidence type="ECO:0000256" key="1">
    <source>
        <dbReference type="SAM" id="MobiDB-lite"/>
    </source>
</evidence>
<dbReference type="EMBL" id="JACHVQ010000002">
    <property type="protein sequence ID" value="MBB2893166.1"/>
    <property type="molecule type" value="Genomic_DNA"/>
</dbReference>
<name>A0A839NBZ9_9MICO</name>